<feature type="compositionally biased region" description="Pro residues" evidence="1">
    <location>
        <begin position="120"/>
        <end position="138"/>
    </location>
</feature>
<dbReference type="Proteomes" id="UP001063166">
    <property type="component" value="Unassembled WGS sequence"/>
</dbReference>
<feature type="region of interest" description="Disordered" evidence="1">
    <location>
        <begin position="1"/>
        <end position="35"/>
    </location>
</feature>
<dbReference type="AlphaFoldDB" id="A0A9P3PDP7"/>
<sequence>MNTISWNYPRSSSHMDPRSYHRARASTSPSAPHPLALMPGQVPQALDRPNLYFTDATRMSITNDVRNAQPLSPPVPLYPAHMAAHFQPPQQVPTVIPPPPRPPPPPDTHPSAHLHRSLTAPPPVPPKPFSTPPLPPAVAPGLSQPPAATARSPSSDSPTDEADIAMALALSESISKEQQKTQQYLASQEEADLARALEASLLETRNPSPPRMLLRSASERAFTNVASLAEMSAPSPSLSNAEPLLNDACDGEALSRLLAAEEEYNAAALDGRSSAAGQCVAPDGHASPVQHSYQSSSLVDDGTATTSASSSGQMDHPQSRHNDRDALDNPAAHGSSSSPSVTKISSIISEACDDEAFARLLAAKEGNQNGGPHANTSDLHHNRVTLPVAHAALSQYGVVENRAARGNSSCDGDEAFARMLAAEEDSYNGPAPPIKTSETHRDVKPISLDVNTALPHYSSREEFWDDGSPTPVASTKPRTMVDDEVYQRRHPLGKTAQQAPAGSAESTDNAVNVHGNSPSTSSRALDPPRYSFENRTTDSWSSGLAVPSAMPDEARSFRSSTDGYLEIAFPPHDGKDLVSSPIATIPSKDVIYPTLNPPVYTDSAGSSTSSARHSSMSAGGRHPVASQRTPLASSDGMSPSYASSSPSASSSNDQSVLEPALSSTASGGLARISSTSSLSEYEEDVDLDQPISSPNAINHNAFVDKELFNGVSIGFMAPKISSQLSPMADEMPLVISLPYGKARPLHLQGPSWRHLLKLMAKLSGTRLEPALSAVAILKTPARLRTVVQFVKPHQASAVWRTILYFTIDYPSPQPDRSRSVNELPYSYSLTGVPTLLRDAADTPISKTYTIPASESFPYPTLPITFPELALYLQAALDESRRYLNDNSSGYRKLAKVLKTCYPADDVAQEPAERTSVGGLFKRVLGRSSRSDQRGRNDDTYELVTPFVQDEWG</sequence>
<dbReference type="OrthoDB" id="3269480at2759"/>
<feature type="compositionally biased region" description="Polar residues" evidence="1">
    <location>
        <begin position="1"/>
        <end position="12"/>
    </location>
</feature>
<feature type="compositionally biased region" description="Basic and acidic residues" evidence="1">
    <location>
        <begin position="317"/>
        <end position="327"/>
    </location>
</feature>
<dbReference type="PROSITE" id="PS50330">
    <property type="entry name" value="UIM"/>
    <property type="match status" value="1"/>
</dbReference>
<feature type="compositionally biased region" description="Polar residues" evidence="1">
    <location>
        <begin position="495"/>
        <end position="523"/>
    </location>
</feature>
<protein>
    <submittedName>
        <fullName evidence="2">Uncharacterized protein</fullName>
    </submittedName>
</protein>
<accession>A0A9P3PDP7</accession>
<feature type="compositionally biased region" description="Low complexity" evidence="1">
    <location>
        <begin position="603"/>
        <end position="620"/>
    </location>
</feature>
<feature type="region of interest" description="Disordered" evidence="1">
    <location>
        <begin position="602"/>
        <end position="663"/>
    </location>
</feature>
<feature type="compositionally biased region" description="Low complexity" evidence="1">
    <location>
        <begin position="633"/>
        <end position="655"/>
    </location>
</feature>
<organism evidence="2 3">
    <name type="scientific">Lyophyllum shimeji</name>
    <name type="common">Hon-shimeji</name>
    <name type="synonym">Tricholoma shimeji</name>
    <dbReference type="NCBI Taxonomy" id="47721"/>
    <lineage>
        <taxon>Eukaryota</taxon>
        <taxon>Fungi</taxon>
        <taxon>Dikarya</taxon>
        <taxon>Basidiomycota</taxon>
        <taxon>Agaricomycotina</taxon>
        <taxon>Agaricomycetes</taxon>
        <taxon>Agaricomycetidae</taxon>
        <taxon>Agaricales</taxon>
        <taxon>Tricholomatineae</taxon>
        <taxon>Lyophyllaceae</taxon>
        <taxon>Lyophyllum</taxon>
    </lineage>
</organism>
<feature type="compositionally biased region" description="Pro residues" evidence="1">
    <location>
        <begin position="95"/>
        <end position="108"/>
    </location>
</feature>
<comment type="caution">
    <text evidence="2">The sequence shown here is derived from an EMBL/GenBank/DDBJ whole genome shotgun (WGS) entry which is preliminary data.</text>
</comment>
<feature type="region of interest" description="Disordered" evidence="1">
    <location>
        <begin position="493"/>
        <end position="557"/>
    </location>
</feature>
<dbReference type="EMBL" id="BRPK01000001">
    <property type="protein sequence ID" value="GLB33958.1"/>
    <property type="molecule type" value="Genomic_DNA"/>
</dbReference>
<feature type="region of interest" description="Disordered" evidence="1">
    <location>
        <begin position="90"/>
        <end position="160"/>
    </location>
</feature>
<dbReference type="InterPro" id="IPR003903">
    <property type="entry name" value="UIM_dom"/>
</dbReference>
<dbReference type="SMART" id="SM00726">
    <property type="entry name" value="UIM"/>
    <property type="match status" value="2"/>
</dbReference>
<reference evidence="2" key="1">
    <citation type="submission" date="2022-07" db="EMBL/GenBank/DDBJ databases">
        <title>The genome of Lyophyllum shimeji provides insight into the initial evolution of ectomycorrhizal fungal genome.</title>
        <authorList>
            <person name="Kobayashi Y."/>
            <person name="Shibata T."/>
            <person name="Hirakawa H."/>
            <person name="Shigenobu S."/>
            <person name="Nishiyama T."/>
            <person name="Yamada A."/>
            <person name="Hasebe M."/>
            <person name="Kawaguchi M."/>
        </authorList>
    </citation>
    <scope>NUCLEOTIDE SEQUENCE</scope>
    <source>
        <strain evidence="2">AT787</strain>
    </source>
</reference>
<proteinExistence type="predicted"/>
<gene>
    <name evidence="2" type="ORF">LshimejAT787_0108420</name>
</gene>
<name>A0A9P3PDP7_LYOSH</name>
<feature type="region of interest" description="Disordered" evidence="1">
    <location>
        <begin position="276"/>
        <end position="342"/>
    </location>
</feature>
<evidence type="ECO:0000313" key="2">
    <source>
        <dbReference type="EMBL" id="GLB33958.1"/>
    </source>
</evidence>
<evidence type="ECO:0000256" key="1">
    <source>
        <dbReference type="SAM" id="MobiDB-lite"/>
    </source>
</evidence>
<feature type="compositionally biased region" description="Polar residues" evidence="1">
    <location>
        <begin position="533"/>
        <end position="542"/>
    </location>
</feature>
<evidence type="ECO:0000313" key="3">
    <source>
        <dbReference type="Proteomes" id="UP001063166"/>
    </source>
</evidence>
<keyword evidence="3" id="KW-1185">Reference proteome</keyword>
<feature type="compositionally biased region" description="Polar residues" evidence="1">
    <location>
        <begin position="289"/>
        <end position="298"/>
    </location>
</feature>